<evidence type="ECO:0000313" key="4">
    <source>
        <dbReference type="Proteomes" id="UP000542674"/>
    </source>
</evidence>
<protein>
    <recommendedName>
        <fullName evidence="2">DUF4396 domain-containing protein</fullName>
    </recommendedName>
</protein>
<accession>A0A7W7WTJ3</accession>
<dbReference type="RefSeq" id="WP_184665986.1">
    <property type="nucleotide sequence ID" value="NZ_BAABAI010000004.1"/>
</dbReference>
<evidence type="ECO:0000256" key="1">
    <source>
        <dbReference type="SAM" id="Phobius"/>
    </source>
</evidence>
<evidence type="ECO:0000313" key="3">
    <source>
        <dbReference type="EMBL" id="MBB4963169.1"/>
    </source>
</evidence>
<keyword evidence="1" id="KW-0472">Membrane</keyword>
<dbReference type="Pfam" id="PF14342">
    <property type="entry name" value="DUF4396"/>
    <property type="match status" value="1"/>
</dbReference>
<keyword evidence="1" id="KW-1133">Transmembrane helix</keyword>
<dbReference type="Proteomes" id="UP000542674">
    <property type="component" value="Unassembled WGS sequence"/>
</dbReference>
<sequence length="147" mass="15056">MGTGWKVATSATLHCLTGCAIGEVLGMVLGTAIGLPAWGTVALSVALAFFFGYALTLRGVLKAGIGFGAAVKLALAADTVSILVMEIVDNAVMVVVPGAMDAGLGSVLFWGALAFSLVVAFVLTVPVNRWLIARGKGHAVVHHVHHH</sequence>
<comment type="caution">
    <text evidence="3">The sequence shown here is derived from an EMBL/GenBank/DDBJ whole genome shotgun (WGS) entry which is preliminary data.</text>
</comment>
<reference evidence="3 4" key="1">
    <citation type="submission" date="2020-08" db="EMBL/GenBank/DDBJ databases">
        <title>Sequencing the genomes of 1000 actinobacteria strains.</title>
        <authorList>
            <person name="Klenk H.-P."/>
        </authorList>
    </citation>
    <scope>NUCLEOTIDE SEQUENCE [LARGE SCALE GENOMIC DNA]</scope>
    <source>
        <strain evidence="3 4">DSM 45084</strain>
    </source>
</reference>
<keyword evidence="1" id="KW-0812">Transmembrane</keyword>
<feature type="domain" description="DUF4396" evidence="2">
    <location>
        <begin position="5"/>
        <end position="137"/>
    </location>
</feature>
<dbReference type="AlphaFoldDB" id="A0A7W7WTJ3"/>
<proteinExistence type="predicted"/>
<feature type="transmembrane region" description="Helical" evidence="1">
    <location>
        <begin position="108"/>
        <end position="127"/>
    </location>
</feature>
<gene>
    <name evidence="3" type="ORF">F4559_000528</name>
</gene>
<evidence type="ECO:0000259" key="2">
    <source>
        <dbReference type="Pfam" id="PF14342"/>
    </source>
</evidence>
<feature type="transmembrane region" description="Helical" evidence="1">
    <location>
        <begin position="67"/>
        <end position="88"/>
    </location>
</feature>
<organism evidence="3 4">
    <name type="scientific">Saccharothrix violaceirubra</name>
    <dbReference type="NCBI Taxonomy" id="413306"/>
    <lineage>
        <taxon>Bacteria</taxon>
        <taxon>Bacillati</taxon>
        <taxon>Actinomycetota</taxon>
        <taxon>Actinomycetes</taxon>
        <taxon>Pseudonocardiales</taxon>
        <taxon>Pseudonocardiaceae</taxon>
        <taxon>Saccharothrix</taxon>
    </lineage>
</organism>
<keyword evidence="4" id="KW-1185">Reference proteome</keyword>
<feature type="transmembrane region" description="Helical" evidence="1">
    <location>
        <begin position="32"/>
        <end position="55"/>
    </location>
</feature>
<name>A0A7W7WTJ3_9PSEU</name>
<dbReference type="EMBL" id="JACHJS010000001">
    <property type="protein sequence ID" value="MBB4963169.1"/>
    <property type="molecule type" value="Genomic_DNA"/>
</dbReference>
<dbReference type="InterPro" id="IPR025509">
    <property type="entry name" value="DUF4396"/>
</dbReference>